<comment type="catalytic activity">
    <reaction evidence="4 5">
        <text>L-glutaminyl-[peptide chain release factor] + S-adenosyl-L-methionine = N(5)-methyl-L-glutaminyl-[peptide chain release factor] + S-adenosyl-L-homocysteine + H(+)</text>
        <dbReference type="Rhea" id="RHEA:42896"/>
        <dbReference type="Rhea" id="RHEA-COMP:10271"/>
        <dbReference type="Rhea" id="RHEA-COMP:10272"/>
        <dbReference type="ChEBI" id="CHEBI:15378"/>
        <dbReference type="ChEBI" id="CHEBI:30011"/>
        <dbReference type="ChEBI" id="CHEBI:57856"/>
        <dbReference type="ChEBI" id="CHEBI:59789"/>
        <dbReference type="ChEBI" id="CHEBI:61891"/>
        <dbReference type="EC" id="2.1.1.297"/>
    </reaction>
</comment>
<dbReference type="GO" id="GO:0102559">
    <property type="term" value="F:peptide chain release factor N(5)-glutamine methyltransferase activity"/>
    <property type="evidence" value="ECO:0007669"/>
    <property type="project" value="UniProtKB-EC"/>
</dbReference>
<dbReference type="InterPro" id="IPR019874">
    <property type="entry name" value="RF_methyltr_PrmC"/>
</dbReference>
<evidence type="ECO:0000259" key="6">
    <source>
        <dbReference type="Pfam" id="PF05175"/>
    </source>
</evidence>
<dbReference type="OrthoDB" id="9800643at2"/>
<feature type="domain" description="Methyltransferase small" evidence="6">
    <location>
        <begin position="97"/>
        <end position="188"/>
    </location>
</feature>
<evidence type="ECO:0000313" key="8">
    <source>
        <dbReference type="EMBL" id="KGM56671.1"/>
    </source>
</evidence>
<dbReference type="InterPro" id="IPR029063">
    <property type="entry name" value="SAM-dependent_MTases_sf"/>
</dbReference>
<dbReference type="Pfam" id="PF17827">
    <property type="entry name" value="PrmC_N"/>
    <property type="match status" value="1"/>
</dbReference>
<dbReference type="Pfam" id="PF05175">
    <property type="entry name" value="MTS"/>
    <property type="match status" value="1"/>
</dbReference>
<feature type="binding site" evidence="5">
    <location>
        <begin position="114"/>
        <end position="118"/>
    </location>
    <ligand>
        <name>S-adenosyl-L-methionine</name>
        <dbReference type="ChEBI" id="CHEBI:59789"/>
    </ligand>
</feature>
<keyword evidence="1 5" id="KW-0489">Methyltransferase</keyword>
<gene>
    <name evidence="5" type="primary">prmC</name>
    <name evidence="8" type="ORF">N799_02865</name>
</gene>
<dbReference type="AlphaFoldDB" id="A0A0A0F0G0"/>
<feature type="binding site" evidence="5">
    <location>
        <begin position="180"/>
        <end position="183"/>
    </location>
    <ligand>
        <name>substrate</name>
    </ligand>
</feature>
<dbReference type="InterPro" id="IPR050320">
    <property type="entry name" value="N5-glutamine_MTase"/>
</dbReference>
<dbReference type="GO" id="GO:0003676">
    <property type="term" value="F:nucleic acid binding"/>
    <property type="evidence" value="ECO:0007669"/>
    <property type="project" value="InterPro"/>
</dbReference>
<keyword evidence="2 5" id="KW-0808">Transferase</keyword>
<feature type="binding site" evidence="5">
    <location>
        <position position="180"/>
    </location>
    <ligand>
        <name>S-adenosyl-L-methionine</name>
        <dbReference type="ChEBI" id="CHEBI:59789"/>
    </ligand>
</feature>
<reference evidence="8 9" key="1">
    <citation type="journal article" date="2015" name="Stand. Genomic Sci.">
        <title>Genomic information of the arsenic-resistant bacterium Lysobacter arseniciresistens type strain ZS79(T) and comparison of Lysobacter draft genomes.</title>
        <authorList>
            <person name="Liu L."/>
            <person name="Zhang S."/>
            <person name="Luo M."/>
            <person name="Wang G."/>
        </authorList>
    </citation>
    <scope>NUCLEOTIDE SEQUENCE [LARGE SCALE GENOMIC DNA]</scope>
    <source>
        <strain evidence="8 9">ZS79</strain>
    </source>
</reference>
<evidence type="ECO:0000256" key="1">
    <source>
        <dbReference type="ARBA" id="ARBA00022603"/>
    </source>
</evidence>
<dbReference type="HAMAP" id="MF_02126">
    <property type="entry name" value="RF_methyltr_PrmC"/>
    <property type="match status" value="1"/>
</dbReference>
<sequence>MARIDSILRDARAGLEPGDAELLLCHALGRSRSWLYAHGDDELDTASAATFEALLARRHAGEPVAYITGRRGFWSLDLQVGPATLVPRAETELLVELALQRLPLDRPLHVADLGTGSGAIALAIASERPRADVLATDASAAALDIAAANARALSLGNVGFRHGDWFAPLAGDRFDLIASNPPYIAEDDAHLGRGDLRFEPASALASGADGLDAIRVIAAAAPIHLLAGGWLLVEHGFDQGEAVRALFRAAGLVSVDTARDLEQRDRVTLGQRPAEAAGPVPGR</sequence>
<keyword evidence="9" id="KW-1185">Reference proteome</keyword>
<proteinExistence type="inferred from homology"/>
<dbReference type="STRING" id="913325.N799_02865"/>
<dbReference type="Gene3D" id="1.10.8.10">
    <property type="entry name" value="DNA helicase RuvA subunit, C-terminal domain"/>
    <property type="match status" value="1"/>
</dbReference>
<dbReference type="InterPro" id="IPR004556">
    <property type="entry name" value="HemK-like"/>
</dbReference>
<dbReference type="NCBIfam" id="TIGR03534">
    <property type="entry name" value="RF_mod_PrmC"/>
    <property type="match status" value="1"/>
</dbReference>
<comment type="similarity">
    <text evidence="5">Belongs to the protein N5-glutamine methyltransferase family. PrmC subfamily.</text>
</comment>
<dbReference type="NCBIfam" id="TIGR00536">
    <property type="entry name" value="hemK_fam"/>
    <property type="match status" value="1"/>
</dbReference>
<dbReference type="CDD" id="cd02440">
    <property type="entry name" value="AdoMet_MTases"/>
    <property type="match status" value="1"/>
</dbReference>
<dbReference type="RefSeq" id="WP_036210045.1">
    <property type="nucleotide sequence ID" value="NZ_AVPT01000010.1"/>
</dbReference>
<comment type="caution">
    <text evidence="8">The sequence shown here is derived from an EMBL/GenBank/DDBJ whole genome shotgun (WGS) entry which is preliminary data.</text>
</comment>
<keyword evidence="3 5" id="KW-0949">S-adenosyl-L-methionine</keyword>
<dbReference type="Proteomes" id="UP000029989">
    <property type="component" value="Unassembled WGS sequence"/>
</dbReference>
<feature type="binding site" evidence="5">
    <location>
        <position position="165"/>
    </location>
    <ligand>
        <name>S-adenosyl-L-methionine</name>
        <dbReference type="ChEBI" id="CHEBI:59789"/>
    </ligand>
</feature>
<dbReference type="GO" id="GO:0032259">
    <property type="term" value="P:methylation"/>
    <property type="evidence" value="ECO:0007669"/>
    <property type="project" value="UniProtKB-KW"/>
</dbReference>
<dbReference type="eggNOG" id="COG2890">
    <property type="taxonomic scope" value="Bacteria"/>
</dbReference>
<evidence type="ECO:0000256" key="5">
    <source>
        <dbReference type="HAMAP-Rule" id="MF_02126"/>
    </source>
</evidence>
<dbReference type="InterPro" id="IPR007848">
    <property type="entry name" value="Small_mtfrase_dom"/>
</dbReference>
<evidence type="ECO:0000256" key="3">
    <source>
        <dbReference type="ARBA" id="ARBA00022691"/>
    </source>
</evidence>
<dbReference type="PANTHER" id="PTHR18895">
    <property type="entry name" value="HEMK METHYLTRANSFERASE"/>
    <property type="match status" value="1"/>
</dbReference>
<name>A0A0A0F0G0_9GAMM</name>
<dbReference type="SUPFAM" id="SSF53335">
    <property type="entry name" value="S-adenosyl-L-methionine-dependent methyltransferases"/>
    <property type="match status" value="1"/>
</dbReference>
<protein>
    <recommendedName>
        <fullName evidence="5">Release factor glutamine methyltransferase</fullName>
        <shortName evidence="5">RF MTase</shortName>
        <ecNumber evidence="5">2.1.1.297</ecNumber>
    </recommendedName>
    <alternativeName>
        <fullName evidence="5">N5-glutamine methyltransferase PrmC</fullName>
    </alternativeName>
    <alternativeName>
        <fullName evidence="5">Protein-(glutamine-N5) MTase PrmC</fullName>
    </alternativeName>
    <alternativeName>
        <fullName evidence="5">Protein-glutamine N-methyltransferase PrmC</fullName>
    </alternativeName>
</protein>
<dbReference type="EMBL" id="AVPT01000010">
    <property type="protein sequence ID" value="KGM56671.1"/>
    <property type="molecule type" value="Genomic_DNA"/>
</dbReference>
<evidence type="ECO:0000256" key="4">
    <source>
        <dbReference type="ARBA" id="ARBA00048391"/>
    </source>
</evidence>
<dbReference type="EC" id="2.1.1.297" evidence="5"/>
<feature type="binding site" evidence="5">
    <location>
        <position position="137"/>
    </location>
    <ligand>
        <name>S-adenosyl-L-methionine</name>
        <dbReference type="ChEBI" id="CHEBI:59789"/>
    </ligand>
</feature>
<accession>A0A0A0F0G0</accession>
<evidence type="ECO:0000259" key="7">
    <source>
        <dbReference type="Pfam" id="PF17827"/>
    </source>
</evidence>
<feature type="domain" description="Release factor glutamine methyltransferase N-terminal" evidence="7">
    <location>
        <begin position="6"/>
        <end position="69"/>
    </location>
</feature>
<evidence type="ECO:0000256" key="2">
    <source>
        <dbReference type="ARBA" id="ARBA00022679"/>
    </source>
</evidence>
<dbReference type="InterPro" id="IPR002052">
    <property type="entry name" value="DNA_methylase_N6_adenine_CS"/>
</dbReference>
<evidence type="ECO:0000313" key="9">
    <source>
        <dbReference type="Proteomes" id="UP000029989"/>
    </source>
</evidence>
<dbReference type="FunFam" id="3.40.50.150:FF:000053">
    <property type="entry name" value="Release factor glutamine methyltransferase"/>
    <property type="match status" value="1"/>
</dbReference>
<organism evidence="8 9">
    <name type="scientific">Lysobacter arseniciresistens ZS79</name>
    <dbReference type="NCBI Taxonomy" id="913325"/>
    <lineage>
        <taxon>Bacteria</taxon>
        <taxon>Pseudomonadati</taxon>
        <taxon>Pseudomonadota</taxon>
        <taxon>Gammaproteobacteria</taxon>
        <taxon>Lysobacterales</taxon>
        <taxon>Lysobacteraceae</taxon>
        <taxon>Novilysobacter</taxon>
    </lineage>
</organism>
<comment type="function">
    <text evidence="5">Methylates the class 1 translation termination release factors RF1/PrfA and RF2/PrfB on the glutamine residue of the universally conserved GGQ motif.</text>
</comment>
<dbReference type="PROSITE" id="PS00092">
    <property type="entry name" value="N6_MTASE"/>
    <property type="match status" value="1"/>
</dbReference>
<dbReference type="InterPro" id="IPR040758">
    <property type="entry name" value="PrmC_N"/>
</dbReference>
<dbReference type="Gene3D" id="3.40.50.150">
    <property type="entry name" value="Vaccinia Virus protein VP39"/>
    <property type="match status" value="1"/>
</dbReference>
<dbReference type="PANTHER" id="PTHR18895:SF74">
    <property type="entry name" value="MTRF1L RELEASE FACTOR GLUTAMINE METHYLTRANSFERASE"/>
    <property type="match status" value="1"/>
</dbReference>